<dbReference type="GO" id="GO:0004016">
    <property type="term" value="F:adenylate cyclase activity"/>
    <property type="evidence" value="ECO:0007669"/>
    <property type="project" value="TreeGrafter"/>
</dbReference>
<gene>
    <name evidence="5" type="ORF">BJY16_003852</name>
</gene>
<accession>A0A7W7GY19</accession>
<dbReference type="SMART" id="SM00382">
    <property type="entry name" value="AAA"/>
    <property type="match status" value="1"/>
</dbReference>
<dbReference type="InterPro" id="IPR000792">
    <property type="entry name" value="Tscrpt_reg_LuxR_C"/>
</dbReference>
<organism evidence="5 6">
    <name type="scientific">Actinoplanes octamycinicus</name>
    <dbReference type="NCBI Taxonomy" id="135948"/>
    <lineage>
        <taxon>Bacteria</taxon>
        <taxon>Bacillati</taxon>
        <taxon>Actinomycetota</taxon>
        <taxon>Actinomycetes</taxon>
        <taxon>Micromonosporales</taxon>
        <taxon>Micromonosporaceae</taxon>
        <taxon>Actinoplanes</taxon>
    </lineage>
</organism>
<evidence type="ECO:0000256" key="3">
    <source>
        <dbReference type="SAM" id="MobiDB-lite"/>
    </source>
</evidence>
<dbReference type="SUPFAM" id="SSF52540">
    <property type="entry name" value="P-loop containing nucleoside triphosphate hydrolases"/>
    <property type="match status" value="1"/>
</dbReference>
<evidence type="ECO:0000259" key="4">
    <source>
        <dbReference type="PROSITE" id="PS50043"/>
    </source>
</evidence>
<comment type="caution">
    <text evidence="5">The sequence shown here is derived from an EMBL/GenBank/DDBJ whole genome shotgun (WGS) entry which is preliminary data.</text>
</comment>
<dbReference type="RefSeq" id="WP_185040927.1">
    <property type="nucleotide sequence ID" value="NZ_BAABFG010000005.1"/>
</dbReference>
<dbReference type="AlphaFoldDB" id="A0A7W7GY19"/>
<feature type="domain" description="HTH luxR-type" evidence="4">
    <location>
        <begin position="828"/>
        <end position="893"/>
    </location>
</feature>
<dbReference type="SUPFAM" id="SSF46894">
    <property type="entry name" value="C-terminal effector domain of the bipartite response regulators"/>
    <property type="match status" value="1"/>
</dbReference>
<sequence length="896" mass="95374">MHVLVEREDPGRALRDRLAAAGRGRGSLVAVTGPAGSGRTALLAALCADAADSGATVLFAASSSSEADFPLGVLGQLMTEAFAGPATPRFAVPYLTDTDCDAGPPVESRPSSEDLSTILLELAVQAPLLICVDDIGQADTESLECLVALARRLDGRRILLVVSDLPTAQDGSLGSRLRGAADQRIQLELLSRAGVGRVVAQRTGTPDDALSARCHSVSGGNPTLLQALLDDCEAAPADSPDVAHRATLGYGDRFQHAVLTCLGRYDETVTRAARAAAVLGESSSTELVSHLIGLAPDRVVRLLAELDRAGLTRHDKPVSPAVRDAVLDDVATSETAGLNRRAAQLLHTRGASARRVARHLLAAGSGPDPMVDVLCQAADEAIADDADFAHRCLEQARAQGADDRRLAGILVRLTGVEWQLAAFSMARCTANVRGALQEIRSGGAYTAAMLRYLLRQSHYADAVEAVTLVGERTGDLHPADLQDLRLLIAVSYPALVDHLGYPEPGPRAYQRTGPAILHRVLTQQADSQDPIAAERLLQAAEPTSAAFEDVESALLALIYSDELGRAAAAGEVMLDRAARTGSAAWRARLAGLHAETALRHGDLTTAVTQARLALRHLPEPAWGVAVAGPISVLLLAATISGDLTAAAEYAGRPLPQEMLGTRYGLHYLYARGEFHLAADRPQAALADFLRCGELMRAWGIDLATLVPWRAAASRANARLNRPQQSRRTGAQPARGFGTMLRHHSPVSDSRYRPAPARPAPDTDRAELSCTLSDLGEAYRSIREHRRIRTTSRQADRPGEEPRVIPLLERLVAESSGSDGATHEGPVTELDGHPALSYAEHRVATLAAAGHTNREIATKLYITMSTVEQHLTRVYRKLNLSGRNALPAAFDRLVARG</sequence>
<dbReference type="Pfam" id="PF13191">
    <property type="entry name" value="AAA_16"/>
    <property type="match status" value="1"/>
</dbReference>
<dbReference type="PROSITE" id="PS50043">
    <property type="entry name" value="HTH_LUXR_2"/>
    <property type="match status" value="1"/>
</dbReference>
<dbReference type="InterPro" id="IPR003593">
    <property type="entry name" value="AAA+_ATPase"/>
</dbReference>
<protein>
    <submittedName>
        <fullName evidence="5">DNA-binding CsgD family transcriptional regulator</fullName>
    </submittedName>
</protein>
<dbReference type="InterPro" id="IPR036388">
    <property type="entry name" value="WH-like_DNA-bd_sf"/>
</dbReference>
<keyword evidence="2" id="KW-0067">ATP-binding</keyword>
<reference evidence="5 6" key="1">
    <citation type="submission" date="2020-08" db="EMBL/GenBank/DDBJ databases">
        <title>Sequencing the genomes of 1000 actinobacteria strains.</title>
        <authorList>
            <person name="Klenk H.-P."/>
        </authorList>
    </citation>
    <scope>NUCLEOTIDE SEQUENCE [LARGE SCALE GENOMIC DNA]</scope>
    <source>
        <strain evidence="5 6">DSM 45809</strain>
    </source>
</reference>
<dbReference type="SMART" id="SM00421">
    <property type="entry name" value="HTH_LUXR"/>
    <property type="match status" value="1"/>
</dbReference>
<dbReference type="PANTHER" id="PTHR16305">
    <property type="entry name" value="TESTICULAR SOLUBLE ADENYLYL CYCLASE"/>
    <property type="match status" value="1"/>
</dbReference>
<dbReference type="Proteomes" id="UP000546162">
    <property type="component" value="Unassembled WGS sequence"/>
</dbReference>
<dbReference type="Gene3D" id="1.10.10.10">
    <property type="entry name" value="Winged helix-like DNA-binding domain superfamily/Winged helix DNA-binding domain"/>
    <property type="match status" value="1"/>
</dbReference>
<dbReference type="InterPro" id="IPR041664">
    <property type="entry name" value="AAA_16"/>
</dbReference>
<dbReference type="InterPro" id="IPR027417">
    <property type="entry name" value="P-loop_NTPase"/>
</dbReference>
<dbReference type="GO" id="GO:0005524">
    <property type="term" value="F:ATP binding"/>
    <property type="evidence" value="ECO:0007669"/>
    <property type="project" value="UniProtKB-KW"/>
</dbReference>
<dbReference type="PROSITE" id="PS00622">
    <property type="entry name" value="HTH_LUXR_1"/>
    <property type="match status" value="1"/>
</dbReference>
<feature type="region of interest" description="Disordered" evidence="3">
    <location>
        <begin position="717"/>
        <end position="764"/>
    </location>
</feature>
<dbReference type="PRINTS" id="PR00038">
    <property type="entry name" value="HTHLUXR"/>
</dbReference>
<dbReference type="GO" id="GO:0006355">
    <property type="term" value="P:regulation of DNA-templated transcription"/>
    <property type="evidence" value="ECO:0007669"/>
    <property type="project" value="InterPro"/>
</dbReference>
<evidence type="ECO:0000256" key="1">
    <source>
        <dbReference type="ARBA" id="ARBA00022741"/>
    </source>
</evidence>
<dbReference type="Gene3D" id="3.40.50.300">
    <property type="entry name" value="P-loop containing nucleotide triphosphate hydrolases"/>
    <property type="match status" value="1"/>
</dbReference>
<keyword evidence="5" id="KW-0238">DNA-binding</keyword>
<name>A0A7W7GY19_9ACTN</name>
<dbReference type="InterPro" id="IPR016032">
    <property type="entry name" value="Sig_transdc_resp-reg_C-effctor"/>
</dbReference>
<evidence type="ECO:0000313" key="6">
    <source>
        <dbReference type="Proteomes" id="UP000546162"/>
    </source>
</evidence>
<proteinExistence type="predicted"/>
<dbReference type="EMBL" id="JACHNB010000001">
    <property type="protein sequence ID" value="MBB4740393.1"/>
    <property type="molecule type" value="Genomic_DNA"/>
</dbReference>
<evidence type="ECO:0000256" key="2">
    <source>
        <dbReference type="ARBA" id="ARBA00022840"/>
    </source>
</evidence>
<dbReference type="CDD" id="cd06170">
    <property type="entry name" value="LuxR_C_like"/>
    <property type="match status" value="1"/>
</dbReference>
<dbReference type="Pfam" id="PF00196">
    <property type="entry name" value="GerE"/>
    <property type="match status" value="1"/>
</dbReference>
<keyword evidence="1" id="KW-0547">Nucleotide-binding</keyword>
<evidence type="ECO:0000313" key="5">
    <source>
        <dbReference type="EMBL" id="MBB4740393.1"/>
    </source>
</evidence>
<dbReference type="GO" id="GO:0003677">
    <property type="term" value="F:DNA binding"/>
    <property type="evidence" value="ECO:0007669"/>
    <property type="project" value="UniProtKB-KW"/>
</dbReference>
<dbReference type="PANTHER" id="PTHR16305:SF35">
    <property type="entry name" value="TRANSCRIPTIONAL ACTIVATOR DOMAIN"/>
    <property type="match status" value="1"/>
</dbReference>
<keyword evidence="6" id="KW-1185">Reference proteome</keyword>
<dbReference type="GO" id="GO:0005737">
    <property type="term" value="C:cytoplasm"/>
    <property type="evidence" value="ECO:0007669"/>
    <property type="project" value="TreeGrafter"/>
</dbReference>